<evidence type="ECO:0000259" key="7">
    <source>
        <dbReference type="Pfam" id="PF16198"/>
    </source>
</evidence>
<dbReference type="SUPFAM" id="SSF55120">
    <property type="entry name" value="Pseudouridine synthase"/>
    <property type="match status" value="1"/>
</dbReference>
<comment type="function">
    <text evidence="5">Responsible for synthesis of pseudouridine from uracil-55 in the psi GC loop of transfer RNAs.</text>
</comment>
<dbReference type="PANTHER" id="PTHR13767:SF2">
    <property type="entry name" value="PSEUDOURIDYLATE SYNTHASE TRUB1"/>
    <property type="match status" value="1"/>
</dbReference>
<evidence type="ECO:0000256" key="2">
    <source>
        <dbReference type="ARBA" id="ARBA00005642"/>
    </source>
</evidence>
<dbReference type="Pfam" id="PF01509">
    <property type="entry name" value="TruB_N"/>
    <property type="match status" value="1"/>
</dbReference>
<dbReference type="EC" id="5.4.99.25" evidence="5"/>
<dbReference type="RefSeq" id="WP_264852011.1">
    <property type="nucleotide sequence ID" value="NZ_BRXR01000001.1"/>
</dbReference>
<comment type="similarity">
    <text evidence="2 5">Belongs to the pseudouridine synthase TruB family. Type 1 subfamily.</text>
</comment>
<evidence type="ECO:0000256" key="4">
    <source>
        <dbReference type="ARBA" id="ARBA00023235"/>
    </source>
</evidence>
<feature type="active site" description="Nucleophile" evidence="5">
    <location>
        <position position="38"/>
    </location>
</feature>
<organism evidence="8 9">
    <name type="scientific">Clostridium omnivorum</name>
    <dbReference type="NCBI Taxonomy" id="1604902"/>
    <lineage>
        <taxon>Bacteria</taxon>
        <taxon>Bacillati</taxon>
        <taxon>Bacillota</taxon>
        <taxon>Clostridia</taxon>
        <taxon>Eubacteriales</taxon>
        <taxon>Clostridiaceae</taxon>
        <taxon>Clostridium</taxon>
    </lineage>
</organism>
<keyword evidence="9" id="KW-1185">Reference proteome</keyword>
<comment type="catalytic activity">
    <reaction evidence="1 5">
        <text>uridine(55) in tRNA = pseudouridine(55) in tRNA</text>
        <dbReference type="Rhea" id="RHEA:42532"/>
        <dbReference type="Rhea" id="RHEA-COMP:10101"/>
        <dbReference type="Rhea" id="RHEA-COMP:10102"/>
        <dbReference type="ChEBI" id="CHEBI:65314"/>
        <dbReference type="ChEBI" id="CHEBI:65315"/>
        <dbReference type="EC" id="5.4.99.25"/>
    </reaction>
</comment>
<accession>A0ABQ5NBW8</accession>
<reference evidence="8 9" key="1">
    <citation type="journal article" date="2024" name="Int. J. Syst. Evol. Microbiol.">
        <title>Clostridium omnivorum sp. nov., isolated from anoxic soil under the treatment of reductive soil disinfestation.</title>
        <authorList>
            <person name="Ueki A."/>
            <person name="Tonouchi A."/>
            <person name="Kaku N."/>
            <person name="Honma S."/>
            <person name="Ueki K."/>
        </authorList>
    </citation>
    <scope>NUCLEOTIDE SEQUENCE [LARGE SCALE GENOMIC DNA]</scope>
    <source>
        <strain evidence="8 9">E14</strain>
    </source>
</reference>
<evidence type="ECO:0000313" key="8">
    <source>
        <dbReference type="EMBL" id="GLC32701.1"/>
    </source>
</evidence>
<comment type="caution">
    <text evidence="8">The sequence shown here is derived from an EMBL/GenBank/DDBJ whole genome shotgun (WGS) entry which is preliminary data.</text>
</comment>
<evidence type="ECO:0000256" key="5">
    <source>
        <dbReference type="HAMAP-Rule" id="MF_01080"/>
    </source>
</evidence>
<feature type="domain" description="Pseudouridine synthase II N-terminal" evidence="6">
    <location>
        <begin position="23"/>
        <end position="170"/>
    </location>
</feature>
<proteinExistence type="inferred from homology"/>
<dbReference type="Gene3D" id="3.30.2350.10">
    <property type="entry name" value="Pseudouridine synthase"/>
    <property type="match status" value="1"/>
</dbReference>
<feature type="domain" description="tRNA pseudouridylate synthase B C-terminal" evidence="7">
    <location>
        <begin position="171"/>
        <end position="225"/>
    </location>
</feature>
<gene>
    <name evidence="5 8" type="primary">truB</name>
    <name evidence="8" type="ORF">bsdE14_41110</name>
</gene>
<dbReference type="NCBIfam" id="TIGR00431">
    <property type="entry name" value="TruB"/>
    <property type="match status" value="1"/>
</dbReference>
<dbReference type="InterPro" id="IPR002501">
    <property type="entry name" value="PsdUridine_synth_N"/>
</dbReference>
<dbReference type="CDD" id="cd02573">
    <property type="entry name" value="PseudoU_synth_EcTruB"/>
    <property type="match status" value="1"/>
</dbReference>
<evidence type="ECO:0000256" key="1">
    <source>
        <dbReference type="ARBA" id="ARBA00000385"/>
    </source>
</evidence>
<dbReference type="HAMAP" id="MF_01080">
    <property type="entry name" value="TruB_bact"/>
    <property type="match status" value="1"/>
</dbReference>
<evidence type="ECO:0000256" key="3">
    <source>
        <dbReference type="ARBA" id="ARBA00022694"/>
    </source>
</evidence>
<dbReference type="InterPro" id="IPR032819">
    <property type="entry name" value="TruB_C"/>
</dbReference>
<dbReference type="Pfam" id="PF16198">
    <property type="entry name" value="TruB_C_2"/>
    <property type="match status" value="1"/>
</dbReference>
<dbReference type="Proteomes" id="UP001208567">
    <property type="component" value="Unassembled WGS sequence"/>
</dbReference>
<dbReference type="PANTHER" id="PTHR13767">
    <property type="entry name" value="TRNA-PSEUDOURIDINE SYNTHASE"/>
    <property type="match status" value="1"/>
</dbReference>
<keyword evidence="3 5" id="KW-0819">tRNA processing</keyword>
<dbReference type="EMBL" id="BRXR01000001">
    <property type="protein sequence ID" value="GLC32701.1"/>
    <property type="molecule type" value="Genomic_DNA"/>
</dbReference>
<name>A0ABQ5NBW8_9CLOT</name>
<keyword evidence="4 5" id="KW-0413">Isomerase</keyword>
<sequence length="290" mass="32838">MDGVINIYKPTGMSSFDVVAKVRKLSKCKKVGHTGTLDPEASGVLPICIGKATKIVDYIMSETKIYVAEMKLGIVTDSYDREGKILENNLVNVTEDQIKEAVNSFIGKIEQIPPMHSALKVNGQRLYELARKGIEIERKSRLINIFDIKILSIDFPFVIMEVTCSKGTYIRSLCYDIGRKLNCGAAMWNLERKASGSFNIEDSIELDKLDCNNLEQYLVPVEEALNQYEKLYIEDDKFVKLLLNGVNIKDDVFLCKIKSDNLFRIYINDDKFIGLGKKNISGFKIEKLLI</sequence>
<dbReference type="InterPro" id="IPR020103">
    <property type="entry name" value="PsdUridine_synth_cat_dom_sf"/>
</dbReference>
<dbReference type="InterPro" id="IPR014780">
    <property type="entry name" value="tRNA_psdUridine_synth_TruB"/>
</dbReference>
<evidence type="ECO:0000259" key="6">
    <source>
        <dbReference type="Pfam" id="PF01509"/>
    </source>
</evidence>
<protein>
    <recommendedName>
        <fullName evidence="5">tRNA pseudouridine synthase B</fullName>
        <ecNumber evidence="5">5.4.99.25</ecNumber>
    </recommendedName>
    <alternativeName>
        <fullName evidence="5">tRNA pseudouridine(55) synthase</fullName>
        <shortName evidence="5">Psi55 synthase</shortName>
    </alternativeName>
    <alternativeName>
        <fullName evidence="5">tRNA pseudouridylate synthase</fullName>
    </alternativeName>
    <alternativeName>
        <fullName evidence="5">tRNA-uridine isomerase</fullName>
    </alternativeName>
</protein>
<evidence type="ECO:0000313" key="9">
    <source>
        <dbReference type="Proteomes" id="UP001208567"/>
    </source>
</evidence>